<dbReference type="EMBL" id="BAFB01000036">
    <property type="protein sequence ID" value="GAB32998.1"/>
    <property type="molecule type" value="Genomic_DNA"/>
</dbReference>
<dbReference type="PROSITE" id="PS51318">
    <property type="entry name" value="TAT"/>
    <property type="match status" value="1"/>
</dbReference>
<dbReference type="SUPFAM" id="SSF56959">
    <property type="entry name" value="Leukocidin-like"/>
    <property type="match status" value="1"/>
</dbReference>
<dbReference type="InterPro" id="IPR006311">
    <property type="entry name" value="TAT_signal"/>
</dbReference>
<evidence type="ECO:0000313" key="4">
    <source>
        <dbReference type="Proteomes" id="UP000005038"/>
    </source>
</evidence>
<evidence type="ECO:0000256" key="1">
    <source>
        <dbReference type="ARBA" id="ARBA00022729"/>
    </source>
</evidence>
<organism evidence="3 4">
    <name type="scientific">Gordonia otitidis (strain DSM 44809 / CCUG 52243 / JCM 12355 / NBRC 100426 / IFM 10032)</name>
    <dbReference type="NCBI Taxonomy" id="1108044"/>
    <lineage>
        <taxon>Bacteria</taxon>
        <taxon>Bacillati</taxon>
        <taxon>Actinomycetota</taxon>
        <taxon>Actinomycetes</taxon>
        <taxon>Mycobacteriales</taxon>
        <taxon>Gordoniaceae</taxon>
        <taxon>Gordonia</taxon>
    </lineage>
</organism>
<dbReference type="Proteomes" id="UP000005038">
    <property type="component" value="Unassembled WGS sequence"/>
</dbReference>
<feature type="region of interest" description="Disordered" evidence="2">
    <location>
        <begin position="86"/>
        <end position="109"/>
    </location>
</feature>
<dbReference type="InterPro" id="IPR015286">
    <property type="entry name" value="Porin_fam_mycobact-type"/>
</dbReference>
<evidence type="ECO:0000256" key="2">
    <source>
        <dbReference type="SAM" id="MobiDB-lite"/>
    </source>
</evidence>
<proteinExistence type="predicted"/>
<keyword evidence="1" id="KW-0732">Signal</keyword>
<dbReference type="AlphaFoldDB" id="H5THP0"/>
<gene>
    <name evidence="3" type="ORF">GOOTI_036_00090</name>
</gene>
<accession>H5THP0</accession>
<keyword evidence="4" id="KW-1185">Reference proteome</keyword>
<comment type="caution">
    <text evidence="3">The sequence shown here is derived from an EMBL/GenBank/DDBJ whole genome shotgun (WGS) entry which is preliminary data.</text>
</comment>
<dbReference type="OrthoDB" id="4540215at2"/>
<protein>
    <recommendedName>
        <fullName evidence="5">MspA family protein</fullName>
    </recommendedName>
</protein>
<evidence type="ECO:0000313" key="3">
    <source>
        <dbReference type="EMBL" id="GAB32998.1"/>
    </source>
</evidence>
<reference evidence="3" key="1">
    <citation type="submission" date="2012-02" db="EMBL/GenBank/DDBJ databases">
        <title>Whole genome shotgun sequence of Gordonia otitidis NBRC 100426.</title>
        <authorList>
            <person name="Yoshida I."/>
            <person name="Hosoyama A."/>
            <person name="Tsuchikane K."/>
            <person name="Katsumata H."/>
            <person name="Yamazaki S."/>
            <person name="Fujita N."/>
        </authorList>
    </citation>
    <scope>NUCLEOTIDE SEQUENCE [LARGE SCALE GENOMIC DNA]</scope>
    <source>
        <strain evidence="3">NBRC 100426</strain>
    </source>
</reference>
<name>H5THP0_GORO1</name>
<dbReference type="RefSeq" id="WP_007237259.1">
    <property type="nucleotide sequence ID" value="NZ_BAFB01000036.1"/>
</dbReference>
<sequence>MTTNESRMRRGAVGALAIGAVATAVGLAAAPAHGDAFVRLPGGTATGDGLTLTRSNEYAQISPSLAANGLGRTAWVSGNITLKAPNLKPSPAGPNNGPQGESAAPGTGGVSTDGAAATLSVGYIVGCQVNIGSMTVGVTGSLNAITGAPTGTGSISLPISPGQVVFAQIDYKDVEKPGTQYFNYDRVQLNINGCAGYAQARSYAVVETTGSDHQKVNLYGKPFSIG</sequence>
<dbReference type="Gene3D" id="2.60.40.1650">
    <property type="entry name" value="Porin MspA (Ig-like beta-sandwich domain)"/>
    <property type="match status" value="1"/>
</dbReference>
<dbReference type="STRING" id="1108044.GOOTI_036_00090"/>
<dbReference type="Pfam" id="PF09203">
    <property type="entry name" value="MspA"/>
    <property type="match status" value="1"/>
</dbReference>
<dbReference type="InterPro" id="IPR036435">
    <property type="entry name" value="Leukocidin/porin_MspA_sf"/>
</dbReference>
<evidence type="ECO:0008006" key="5">
    <source>
        <dbReference type="Google" id="ProtNLM"/>
    </source>
</evidence>